<protein>
    <submittedName>
        <fullName evidence="2">Uncharacterized protein</fullName>
    </submittedName>
</protein>
<feature type="compositionally biased region" description="Polar residues" evidence="1">
    <location>
        <begin position="344"/>
        <end position="366"/>
    </location>
</feature>
<organism evidence="2 3">
    <name type="scientific">Baudoinia panamericana (strain UAMH 10762)</name>
    <name type="common">Angels' share fungus</name>
    <name type="synonym">Baudoinia compniacensis (strain UAMH 10762)</name>
    <dbReference type="NCBI Taxonomy" id="717646"/>
    <lineage>
        <taxon>Eukaryota</taxon>
        <taxon>Fungi</taxon>
        <taxon>Dikarya</taxon>
        <taxon>Ascomycota</taxon>
        <taxon>Pezizomycotina</taxon>
        <taxon>Dothideomycetes</taxon>
        <taxon>Dothideomycetidae</taxon>
        <taxon>Mycosphaerellales</taxon>
        <taxon>Teratosphaeriaceae</taxon>
        <taxon>Baudoinia</taxon>
    </lineage>
</organism>
<proteinExistence type="predicted"/>
<dbReference type="Proteomes" id="UP000011761">
    <property type="component" value="Unassembled WGS sequence"/>
</dbReference>
<dbReference type="RefSeq" id="XP_007675750.1">
    <property type="nucleotide sequence ID" value="XM_007677560.1"/>
</dbReference>
<accession>M2NDK5</accession>
<feature type="region of interest" description="Disordered" evidence="1">
    <location>
        <begin position="1"/>
        <end position="52"/>
    </location>
</feature>
<evidence type="ECO:0000313" key="3">
    <source>
        <dbReference type="Proteomes" id="UP000011761"/>
    </source>
</evidence>
<sequence length="366" mass="42046">MPTTIRRHAHHDSSESDQSNVRIEIAQGAHGVRSEDDRDSSESDDHGDHTPAIVPNVLRELSVLQRQMIHNFGGLHGDLRNTNRRLDEQRADTNRRFDEQRADTNRRLDEQRADTNRRFDEHGKILGQLEAQLVHMKAQQINQRATHINNPVQPVGRDDGTPIPTELSQQYNHVHKFLRLKHRDKSQVLAALLRFYGLTSTSWSTWGLISMSSWDRSDTEEPLMTHDTLEIAISWAPEIALQELARYLGLDYDKITINVEEYENLQQRRATQNKRAMADELASSKRERLVTPERQGAHIPQADRMKKPASIRTQSEELGWDARATEDRTPVSQRPRFKDGSRYRQPSLSPTSVATSDAQLPSRTKQ</sequence>
<evidence type="ECO:0000256" key="1">
    <source>
        <dbReference type="SAM" id="MobiDB-lite"/>
    </source>
</evidence>
<reference evidence="2 3" key="1">
    <citation type="journal article" date="2012" name="PLoS Pathog.">
        <title>Diverse lifestyles and strategies of plant pathogenesis encoded in the genomes of eighteen Dothideomycetes fungi.</title>
        <authorList>
            <person name="Ohm R.A."/>
            <person name="Feau N."/>
            <person name="Henrissat B."/>
            <person name="Schoch C.L."/>
            <person name="Horwitz B.A."/>
            <person name="Barry K.W."/>
            <person name="Condon B.J."/>
            <person name="Copeland A.C."/>
            <person name="Dhillon B."/>
            <person name="Glaser F."/>
            <person name="Hesse C.N."/>
            <person name="Kosti I."/>
            <person name="LaButti K."/>
            <person name="Lindquist E.A."/>
            <person name="Lucas S."/>
            <person name="Salamov A.A."/>
            <person name="Bradshaw R.E."/>
            <person name="Ciuffetti L."/>
            <person name="Hamelin R.C."/>
            <person name="Kema G.H.J."/>
            <person name="Lawrence C."/>
            <person name="Scott J.A."/>
            <person name="Spatafora J.W."/>
            <person name="Turgeon B.G."/>
            <person name="de Wit P.J.G.M."/>
            <person name="Zhong S."/>
            <person name="Goodwin S.B."/>
            <person name="Grigoriev I.V."/>
        </authorList>
    </citation>
    <scope>NUCLEOTIDE SEQUENCE [LARGE SCALE GENOMIC DNA]</scope>
    <source>
        <strain evidence="2 3">UAMH 10762</strain>
    </source>
</reference>
<dbReference type="AlphaFoldDB" id="M2NDK5"/>
<feature type="compositionally biased region" description="Basic and acidic residues" evidence="1">
    <location>
        <begin position="77"/>
        <end position="107"/>
    </location>
</feature>
<feature type="compositionally biased region" description="Basic and acidic residues" evidence="1">
    <location>
        <begin position="276"/>
        <end position="291"/>
    </location>
</feature>
<dbReference type="OrthoDB" id="5409483at2759"/>
<gene>
    <name evidence="2" type="ORF">BAUCODRAFT_446387</name>
</gene>
<dbReference type="KEGG" id="bcom:BAUCODRAFT_446387"/>
<feature type="region of interest" description="Disordered" evidence="1">
    <location>
        <begin position="73"/>
        <end position="107"/>
    </location>
</feature>
<dbReference type="HOGENOM" id="CLU_756460_0_0_1"/>
<keyword evidence="3" id="KW-1185">Reference proteome</keyword>
<dbReference type="GeneID" id="19114415"/>
<dbReference type="EMBL" id="KB445554">
    <property type="protein sequence ID" value="EMC97304.1"/>
    <property type="molecule type" value="Genomic_DNA"/>
</dbReference>
<feature type="compositionally biased region" description="Basic residues" evidence="1">
    <location>
        <begin position="1"/>
        <end position="10"/>
    </location>
</feature>
<feature type="region of interest" description="Disordered" evidence="1">
    <location>
        <begin position="267"/>
        <end position="366"/>
    </location>
</feature>
<feature type="compositionally biased region" description="Basic and acidic residues" evidence="1">
    <location>
        <begin position="32"/>
        <end position="49"/>
    </location>
</feature>
<name>M2NDK5_BAUPA</name>
<evidence type="ECO:0000313" key="2">
    <source>
        <dbReference type="EMBL" id="EMC97304.1"/>
    </source>
</evidence>